<dbReference type="HOGENOM" id="CLU_010421_0_0_1"/>
<dbReference type="FunFam" id="1.10.275.10:FF:000013">
    <property type="entry name" value="Argininosuccinate lyase"/>
    <property type="match status" value="1"/>
</dbReference>
<evidence type="ECO:0008006" key="4">
    <source>
        <dbReference type="Google" id="ProtNLM"/>
    </source>
</evidence>
<dbReference type="InterPro" id="IPR009049">
    <property type="entry name" value="Argininosuccinate_lyase"/>
</dbReference>
<dbReference type="Proteomes" id="UP000008022">
    <property type="component" value="Unassembled WGS sequence"/>
</dbReference>
<dbReference type="eggNOG" id="KOG1316">
    <property type="taxonomic scope" value="Eukaryota"/>
</dbReference>
<dbReference type="PANTHER" id="PTHR43814:SF1">
    <property type="entry name" value="ARGININOSUCCINATE LYASE"/>
    <property type="match status" value="1"/>
</dbReference>
<dbReference type="SUPFAM" id="SSF48557">
    <property type="entry name" value="L-aspartase-like"/>
    <property type="match status" value="1"/>
</dbReference>
<sequence>MAPVLLVVVGSSAAAWADVPAGSRVQVVQVACGARRPATTSMAVRCVGRGGGKTGPVLGKPSDDDDDDALSRCVSWGSFLFLPVHDAFLSQIEPSMCFLGSGVEQTKLVKIAFRMAVVTAVFLRRVQANSNCADMSLQVSSLQEECARFLDSFVAGEEIAGHDAVRMLVGCHDKLTVVLSAYGGAGRDDVDEGQAPPVVVPPGGQIDTHLLDLFLIGTSELPTNWSDRTLVAQLTCSLYRAIEAVTKFIATTEKGVPLEQADAEGSHQSLHVASKAAGLTSSSSRSKDVKLRAILHEDSVTGVRPWFSLFGMSFSDLYDHFPESVWDICEDSPAEAFEKKEHKGWMQFRSEMNSRYNKAVDISFDDRFADSIVFDKTLYKYAILGCKVNADGIMNQLDYDASKLRSYHGSISCSNDGVMLLRTSYPENQMFSKLSSMASFAESINNCIPNHLRQLLEKVLSRRNILLLTPNGETTIYDTVLSKFGSIEQTRHHGDVAISKCLNIGFGNVRESPQTCEIEDAKHYLFSSTKSVVEILDLSIQLVLRILFGMEKAQNSLPRGYHDVMSGRAGDLSSSAAAAAAWYQSSTVMRACCYYQPLRPPCPSIPLGHKPQQHHLFLSSRSKDVKLRSILDEDRLTDQEHKGWMQLRNAMNNRYIRALDTNFDESFVDSIVFDKTLYKYAILGCKVNADGIMNEGIISSSERNKIIHALERIEDDIEIGKFKWRDGADVHTSIVEALADMIGDQAKGLAVESKCDSCLMILETWSKNSIDHIMTQLKQLQAALVLLAIKNDGFVLPGEKEIEGTSLLMRIVKALDSDASKLRNCLGGICSTDGVIFMRLSSPEDYTLSKLSYIAWFANSINYRIPNLLRQLLEKVLSLRNAETAIYETTLGKLSSIEQMRRHGDVAISKCLNLRFGKACGSVQTCEIEDAKHHLFSSTKSVVEILDLSIQLVKSISFDMEKAQNCLPRGYDDIMRFAHFLTTKGIDSVTAYALVHLCLDKQLQPSELTLEKRELKQIDFHCERAHYLLEYKGGIFGDSTDLDACKQMLKWCSKLRIDPAATICS</sequence>
<name>A0A0E0P3B9_ORYRU</name>
<evidence type="ECO:0000313" key="3">
    <source>
        <dbReference type="Proteomes" id="UP000008022"/>
    </source>
</evidence>
<protein>
    <recommendedName>
        <fullName evidence="4">Sec39 domain-containing protein</fullName>
    </recommendedName>
</protein>
<dbReference type="GO" id="GO:0004056">
    <property type="term" value="F:argininosuccinate lyase activity"/>
    <property type="evidence" value="ECO:0007669"/>
    <property type="project" value="InterPro"/>
</dbReference>
<keyword evidence="3" id="KW-1185">Reference proteome</keyword>
<accession>A0A0E0P3B9</accession>
<dbReference type="InterPro" id="IPR024083">
    <property type="entry name" value="Fumarase/histidase_N"/>
</dbReference>
<feature type="signal peptide" evidence="1">
    <location>
        <begin position="1"/>
        <end position="17"/>
    </location>
</feature>
<keyword evidence="1" id="KW-0732">Signal</keyword>
<dbReference type="STRING" id="4529.A0A0E0P3B9"/>
<feature type="chain" id="PRO_5002369468" description="Sec39 domain-containing protein" evidence="1">
    <location>
        <begin position="18"/>
        <end position="1065"/>
    </location>
</feature>
<dbReference type="AlphaFoldDB" id="A0A0E0P3B9"/>
<evidence type="ECO:0000313" key="2">
    <source>
        <dbReference type="EnsemblPlants" id="ORUFI03G41130.1"/>
    </source>
</evidence>
<reference evidence="2" key="2">
    <citation type="submission" date="2015-06" db="UniProtKB">
        <authorList>
            <consortium name="EnsemblPlants"/>
        </authorList>
    </citation>
    <scope>IDENTIFICATION</scope>
</reference>
<dbReference type="GO" id="GO:0005829">
    <property type="term" value="C:cytosol"/>
    <property type="evidence" value="ECO:0007669"/>
    <property type="project" value="TreeGrafter"/>
</dbReference>
<proteinExistence type="predicted"/>
<dbReference type="EnsemblPlants" id="ORUFI03G41130.1">
    <property type="protein sequence ID" value="ORUFI03G41130.1"/>
    <property type="gene ID" value="ORUFI03G41130"/>
</dbReference>
<dbReference type="PANTHER" id="PTHR43814">
    <property type="entry name" value="ARGININOSUCCINATE LYASE"/>
    <property type="match status" value="1"/>
</dbReference>
<organism evidence="2 3">
    <name type="scientific">Oryza rufipogon</name>
    <name type="common">Brownbeard rice</name>
    <name type="synonym">Asian wild rice</name>
    <dbReference type="NCBI Taxonomy" id="4529"/>
    <lineage>
        <taxon>Eukaryota</taxon>
        <taxon>Viridiplantae</taxon>
        <taxon>Streptophyta</taxon>
        <taxon>Embryophyta</taxon>
        <taxon>Tracheophyta</taxon>
        <taxon>Spermatophyta</taxon>
        <taxon>Magnoliopsida</taxon>
        <taxon>Liliopsida</taxon>
        <taxon>Poales</taxon>
        <taxon>Poaceae</taxon>
        <taxon>BOP clade</taxon>
        <taxon>Oryzoideae</taxon>
        <taxon>Oryzeae</taxon>
        <taxon>Oryzinae</taxon>
        <taxon>Oryza</taxon>
    </lineage>
</organism>
<dbReference type="Gene3D" id="1.10.275.10">
    <property type="entry name" value="Fumarase/aspartase (N-terminal domain)"/>
    <property type="match status" value="1"/>
</dbReference>
<dbReference type="Gene3D" id="1.20.200.10">
    <property type="entry name" value="Fumarase/aspartase (Central domain)"/>
    <property type="match status" value="1"/>
</dbReference>
<dbReference type="InterPro" id="IPR008948">
    <property type="entry name" value="L-Aspartase-like"/>
</dbReference>
<dbReference type="Gramene" id="ORUFI03G41130.1">
    <property type="protein sequence ID" value="ORUFI03G41130.1"/>
    <property type="gene ID" value="ORUFI03G41130"/>
</dbReference>
<reference evidence="3" key="1">
    <citation type="submission" date="2013-06" db="EMBL/GenBank/DDBJ databases">
        <authorList>
            <person name="Zhao Q."/>
        </authorList>
    </citation>
    <scope>NUCLEOTIDE SEQUENCE</scope>
    <source>
        <strain evidence="3">cv. W1943</strain>
    </source>
</reference>
<evidence type="ECO:0000256" key="1">
    <source>
        <dbReference type="SAM" id="SignalP"/>
    </source>
</evidence>
<dbReference type="GO" id="GO:0042450">
    <property type="term" value="P:L-arginine biosynthetic process via ornithine"/>
    <property type="evidence" value="ECO:0007669"/>
    <property type="project" value="InterPro"/>
</dbReference>
<dbReference type="OMA" id="SINNCIP"/>